<dbReference type="GO" id="GO:0019432">
    <property type="term" value="P:triglyceride biosynthetic process"/>
    <property type="evidence" value="ECO:0007669"/>
    <property type="project" value="TreeGrafter"/>
</dbReference>
<keyword evidence="9" id="KW-0319">Glycerol metabolism</keyword>
<keyword evidence="7" id="KW-0808">Transferase</keyword>
<dbReference type="GO" id="GO:0004144">
    <property type="term" value="F:diacylglycerol O-acyltransferase activity"/>
    <property type="evidence" value="ECO:0007669"/>
    <property type="project" value="UniProtKB-EC"/>
</dbReference>
<evidence type="ECO:0000256" key="5">
    <source>
        <dbReference type="ARBA" id="ARBA00013244"/>
    </source>
</evidence>
<evidence type="ECO:0000256" key="10">
    <source>
        <dbReference type="ARBA" id="ARBA00022824"/>
    </source>
</evidence>
<sequence length="276" mass="31094">FQKSREQKQKSGPKEEQRRIFGNRIARRSIRPMRRRLQTLAVLQWLLSITVMPIICVLFIMMTLLTPLAPLSLAYVAWIFFFDCNTVAARRPAPRGACAAGRCGALPDYFPIRLVKSADLDPAHNYLIGYHPHGIIKLRRGLLQLRHRGHRLQRQARGNYKLTLLKRKGFARMALQTGAHSGALLQLRRERPVQAGGQTRQGPGAPWLLPAVLLRPRVFNYTFGLPVTATRSHTVVGAPIPVEKCPEPSAEQVDRLHRCTWSGWPTCSTSSRLSTG</sequence>
<dbReference type="GO" id="GO:0005789">
    <property type="term" value="C:endoplasmic reticulum membrane"/>
    <property type="evidence" value="ECO:0007669"/>
    <property type="project" value="UniProtKB-SubCell"/>
</dbReference>
<evidence type="ECO:0000256" key="11">
    <source>
        <dbReference type="ARBA" id="ARBA00022989"/>
    </source>
</evidence>
<reference evidence="17" key="1">
    <citation type="submission" date="2016-11" db="UniProtKB">
        <authorList>
            <consortium name="WormBaseParasite"/>
        </authorList>
    </citation>
    <scope>IDENTIFICATION</scope>
</reference>
<proteinExistence type="inferred from homology"/>
<evidence type="ECO:0000256" key="4">
    <source>
        <dbReference type="ARBA" id="ARBA00005420"/>
    </source>
</evidence>
<evidence type="ECO:0000256" key="12">
    <source>
        <dbReference type="ARBA" id="ARBA00023098"/>
    </source>
</evidence>
<evidence type="ECO:0000313" key="17">
    <source>
        <dbReference type="WBParaSite" id="maker-unitig_24176-snap-gene-0.3-mRNA-1"/>
    </source>
</evidence>
<keyword evidence="6" id="KW-0444">Lipid biosynthesis</keyword>
<dbReference type="GO" id="GO:0006071">
    <property type="term" value="P:glycerol metabolic process"/>
    <property type="evidence" value="ECO:0007669"/>
    <property type="project" value="UniProtKB-KW"/>
</dbReference>
<comment type="similarity">
    <text evidence="4">Belongs to the diacylglycerol acyltransferase family.</text>
</comment>
<dbReference type="Proteomes" id="UP000095280">
    <property type="component" value="Unplaced"/>
</dbReference>
<feature type="transmembrane region" description="Helical" evidence="15">
    <location>
        <begin position="37"/>
        <end position="62"/>
    </location>
</feature>
<evidence type="ECO:0000256" key="8">
    <source>
        <dbReference type="ARBA" id="ARBA00022692"/>
    </source>
</evidence>
<keyword evidence="10" id="KW-0256">Endoplasmic reticulum</keyword>
<evidence type="ECO:0000256" key="15">
    <source>
        <dbReference type="SAM" id="Phobius"/>
    </source>
</evidence>
<evidence type="ECO:0000256" key="7">
    <source>
        <dbReference type="ARBA" id="ARBA00022679"/>
    </source>
</evidence>
<evidence type="ECO:0000256" key="2">
    <source>
        <dbReference type="ARBA" id="ARBA00004771"/>
    </source>
</evidence>
<name>A0A1I8F8M5_9PLAT</name>
<dbReference type="WBParaSite" id="maker-unitig_24176-snap-gene-0.3-mRNA-1">
    <property type="protein sequence ID" value="maker-unitig_24176-snap-gene-0.3-mRNA-1"/>
    <property type="gene ID" value="maker-unitig_24176-snap-gene-0.3"/>
</dbReference>
<organism evidence="16 17">
    <name type="scientific">Macrostomum lignano</name>
    <dbReference type="NCBI Taxonomy" id="282301"/>
    <lineage>
        <taxon>Eukaryota</taxon>
        <taxon>Metazoa</taxon>
        <taxon>Spiralia</taxon>
        <taxon>Lophotrochozoa</taxon>
        <taxon>Platyhelminthes</taxon>
        <taxon>Rhabditophora</taxon>
        <taxon>Macrostomorpha</taxon>
        <taxon>Macrostomida</taxon>
        <taxon>Macrostomidae</taxon>
        <taxon>Macrostomum</taxon>
    </lineage>
</organism>
<keyword evidence="8 15" id="KW-0812">Transmembrane</keyword>
<feature type="transmembrane region" description="Helical" evidence="15">
    <location>
        <begin position="68"/>
        <end position="88"/>
    </location>
</feature>
<evidence type="ECO:0000256" key="13">
    <source>
        <dbReference type="ARBA" id="ARBA00023136"/>
    </source>
</evidence>
<comment type="pathway">
    <text evidence="3">Lipid metabolism.</text>
</comment>
<evidence type="ECO:0000256" key="6">
    <source>
        <dbReference type="ARBA" id="ARBA00022516"/>
    </source>
</evidence>
<dbReference type="EC" id="2.3.1.20" evidence="5"/>
<protein>
    <recommendedName>
        <fullName evidence="5">diacylglycerol O-acyltransferase</fullName>
        <ecNumber evidence="5">2.3.1.20</ecNumber>
    </recommendedName>
</protein>
<evidence type="ECO:0000256" key="9">
    <source>
        <dbReference type="ARBA" id="ARBA00022798"/>
    </source>
</evidence>
<keyword evidence="16" id="KW-1185">Reference proteome</keyword>
<keyword evidence="13 15" id="KW-0472">Membrane</keyword>
<comment type="subcellular location">
    <subcellularLocation>
        <location evidence="1">Endoplasmic reticulum membrane</location>
        <topology evidence="1">Multi-pass membrane protein</topology>
    </subcellularLocation>
</comment>
<keyword evidence="14" id="KW-0012">Acyltransferase</keyword>
<keyword evidence="12" id="KW-0443">Lipid metabolism</keyword>
<accession>A0A1I8F8M5</accession>
<keyword evidence="11 15" id="KW-1133">Transmembrane helix</keyword>
<dbReference type="InterPro" id="IPR007130">
    <property type="entry name" value="DAGAT"/>
</dbReference>
<evidence type="ECO:0000256" key="3">
    <source>
        <dbReference type="ARBA" id="ARBA00005189"/>
    </source>
</evidence>
<dbReference type="PANTHER" id="PTHR12317:SF0">
    <property type="entry name" value="ACYLTRANSFERASE"/>
    <property type="match status" value="1"/>
</dbReference>
<evidence type="ECO:0000256" key="1">
    <source>
        <dbReference type="ARBA" id="ARBA00004477"/>
    </source>
</evidence>
<dbReference type="Pfam" id="PF03982">
    <property type="entry name" value="DAGAT"/>
    <property type="match status" value="2"/>
</dbReference>
<evidence type="ECO:0000256" key="14">
    <source>
        <dbReference type="ARBA" id="ARBA00023315"/>
    </source>
</evidence>
<evidence type="ECO:0000313" key="16">
    <source>
        <dbReference type="Proteomes" id="UP000095280"/>
    </source>
</evidence>
<dbReference type="PANTHER" id="PTHR12317">
    <property type="entry name" value="DIACYLGLYCEROL O-ACYLTRANSFERASE"/>
    <property type="match status" value="1"/>
</dbReference>
<dbReference type="AlphaFoldDB" id="A0A1I8F8M5"/>
<comment type="pathway">
    <text evidence="2">Glycerolipid metabolism; triacylglycerol biosynthesis.</text>
</comment>